<dbReference type="InterPro" id="IPR005467">
    <property type="entry name" value="His_kinase_dom"/>
</dbReference>
<feature type="transmembrane region" description="Helical" evidence="16">
    <location>
        <begin position="194"/>
        <end position="214"/>
    </location>
</feature>
<dbReference type="InterPro" id="IPR011006">
    <property type="entry name" value="CheY-like_superfamily"/>
</dbReference>
<gene>
    <name evidence="21" type="ORF">FM038_020490</name>
</gene>
<dbReference type="SUPFAM" id="SSF158472">
    <property type="entry name" value="HAMP domain-like"/>
    <property type="match status" value="1"/>
</dbReference>
<keyword evidence="12" id="KW-0902">Two-component regulatory system</keyword>
<dbReference type="Gene3D" id="1.20.120.160">
    <property type="entry name" value="HPT domain"/>
    <property type="match status" value="1"/>
</dbReference>
<dbReference type="CDD" id="cd16922">
    <property type="entry name" value="HATPase_EvgS-ArcB-TorS-like"/>
    <property type="match status" value="1"/>
</dbReference>
<evidence type="ECO:0000313" key="22">
    <source>
        <dbReference type="Proteomes" id="UP000316416"/>
    </source>
</evidence>
<keyword evidence="6" id="KW-0808">Transferase</keyword>
<dbReference type="InterPro" id="IPR036641">
    <property type="entry name" value="HPT_dom_sf"/>
</dbReference>
<feature type="modified residue" description="4-aspartylphosphate" evidence="15">
    <location>
        <position position="721"/>
    </location>
</feature>
<evidence type="ECO:0000256" key="2">
    <source>
        <dbReference type="ARBA" id="ARBA00004651"/>
    </source>
</evidence>
<dbReference type="SMART" id="SM00388">
    <property type="entry name" value="HisKA"/>
    <property type="match status" value="1"/>
</dbReference>
<keyword evidence="11 16" id="KW-1133">Transmembrane helix</keyword>
<dbReference type="SMART" id="SM00304">
    <property type="entry name" value="HAMP"/>
    <property type="match status" value="1"/>
</dbReference>
<evidence type="ECO:0000256" key="14">
    <source>
        <dbReference type="PROSITE-ProRule" id="PRU00110"/>
    </source>
</evidence>
<feature type="domain" description="HAMP" evidence="19">
    <location>
        <begin position="216"/>
        <end position="269"/>
    </location>
</feature>
<evidence type="ECO:0000256" key="15">
    <source>
        <dbReference type="PROSITE-ProRule" id="PRU00169"/>
    </source>
</evidence>
<dbReference type="InterPro" id="IPR003661">
    <property type="entry name" value="HisK_dim/P_dom"/>
</dbReference>
<dbReference type="PROSITE" id="PS50109">
    <property type="entry name" value="HIS_KIN"/>
    <property type="match status" value="1"/>
</dbReference>
<dbReference type="InterPro" id="IPR008207">
    <property type="entry name" value="Sig_transdc_His_kin_Hpt_dom"/>
</dbReference>
<dbReference type="EMBL" id="CP045503">
    <property type="protein sequence ID" value="QPG59494.1"/>
    <property type="molecule type" value="Genomic_DNA"/>
</dbReference>
<feature type="transmembrane region" description="Helical" evidence="16">
    <location>
        <begin position="16"/>
        <end position="35"/>
    </location>
</feature>
<keyword evidence="5 15" id="KW-0597">Phosphoprotein</keyword>
<dbReference type="Pfam" id="PF01627">
    <property type="entry name" value="Hpt"/>
    <property type="match status" value="1"/>
</dbReference>
<dbReference type="InterPro" id="IPR003660">
    <property type="entry name" value="HAMP_dom"/>
</dbReference>
<dbReference type="Gene3D" id="6.10.340.10">
    <property type="match status" value="1"/>
</dbReference>
<dbReference type="Gene3D" id="1.10.287.130">
    <property type="match status" value="1"/>
</dbReference>
<keyword evidence="22" id="KW-1185">Reference proteome</keyword>
<accession>A0ABX6V9Y1</accession>
<dbReference type="RefSeq" id="WP_142871411.1">
    <property type="nucleotide sequence ID" value="NZ_CP045503.2"/>
</dbReference>
<evidence type="ECO:0000259" key="17">
    <source>
        <dbReference type="PROSITE" id="PS50109"/>
    </source>
</evidence>
<evidence type="ECO:0000259" key="19">
    <source>
        <dbReference type="PROSITE" id="PS50885"/>
    </source>
</evidence>
<dbReference type="PRINTS" id="PR00344">
    <property type="entry name" value="BCTRLSENSOR"/>
</dbReference>
<reference evidence="21" key="1">
    <citation type="submission" date="2021-07" db="EMBL/GenBank/DDBJ databases">
        <title>Shewanella sp. YLB-07 whole genome sequence.</title>
        <authorList>
            <person name="Yu L."/>
        </authorList>
    </citation>
    <scope>NUCLEOTIDE SEQUENCE</scope>
    <source>
        <strain evidence="21">YLB-08</strain>
    </source>
</reference>
<dbReference type="Gene3D" id="3.30.565.10">
    <property type="entry name" value="Histidine kinase-like ATPase, C-terminal domain"/>
    <property type="match status" value="1"/>
</dbReference>
<dbReference type="InterPro" id="IPR004358">
    <property type="entry name" value="Sig_transdc_His_kin-like_C"/>
</dbReference>
<dbReference type="PANTHER" id="PTHR45339">
    <property type="entry name" value="HYBRID SIGNAL TRANSDUCTION HISTIDINE KINASE J"/>
    <property type="match status" value="1"/>
</dbReference>
<comment type="subcellular location">
    <subcellularLocation>
        <location evidence="2">Cell membrane</location>
        <topology evidence="2">Multi-pass membrane protein</topology>
    </subcellularLocation>
</comment>
<dbReference type="PROSITE" id="PS50894">
    <property type="entry name" value="HPT"/>
    <property type="match status" value="1"/>
</dbReference>
<feature type="domain" description="Response regulatory" evidence="18">
    <location>
        <begin position="670"/>
        <end position="788"/>
    </location>
</feature>
<dbReference type="InterPro" id="IPR036890">
    <property type="entry name" value="HATPase_C_sf"/>
</dbReference>
<evidence type="ECO:0000256" key="6">
    <source>
        <dbReference type="ARBA" id="ARBA00022679"/>
    </source>
</evidence>
<evidence type="ECO:0000256" key="5">
    <source>
        <dbReference type="ARBA" id="ARBA00022553"/>
    </source>
</evidence>
<dbReference type="Pfam" id="PF00672">
    <property type="entry name" value="HAMP"/>
    <property type="match status" value="1"/>
</dbReference>
<evidence type="ECO:0000256" key="9">
    <source>
        <dbReference type="ARBA" id="ARBA00022777"/>
    </source>
</evidence>
<dbReference type="Proteomes" id="UP000316416">
    <property type="component" value="Chromosome"/>
</dbReference>
<dbReference type="SUPFAM" id="SSF55874">
    <property type="entry name" value="ATPase domain of HSP90 chaperone/DNA topoisomerase II/histidine kinase"/>
    <property type="match status" value="1"/>
</dbReference>
<evidence type="ECO:0000256" key="4">
    <source>
        <dbReference type="ARBA" id="ARBA00022475"/>
    </source>
</evidence>
<keyword evidence="10" id="KW-0067">ATP-binding</keyword>
<evidence type="ECO:0000256" key="7">
    <source>
        <dbReference type="ARBA" id="ARBA00022692"/>
    </source>
</evidence>
<keyword evidence="7 16" id="KW-0812">Transmembrane</keyword>
<feature type="domain" description="Response regulatory" evidence="18">
    <location>
        <begin position="527"/>
        <end position="649"/>
    </location>
</feature>
<dbReference type="SUPFAM" id="SSF47384">
    <property type="entry name" value="Homodimeric domain of signal transducing histidine kinase"/>
    <property type="match status" value="1"/>
</dbReference>
<evidence type="ECO:0000256" key="13">
    <source>
        <dbReference type="ARBA" id="ARBA00023136"/>
    </source>
</evidence>
<dbReference type="SUPFAM" id="SSF47226">
    <property type="entry name" value="Histidine-containing phosphotransfer domain, HPT domain"/>
    <property type="match status" value="1"/>
</dbReference>
<evidence type="ECO:0000256" key="12">
    <source>
        <dbReference type="ARBA" id="ARBA00023012"/>
    </source>
</evidence>
<dbReference type="SMART" id="SM00448">
    <property type="entry name" value="REC"/>
    <property type="match status" value="2"/>
</dbReference>
<dbReference type="InterPro" id="IPR036097">
    <property type="entry name" value="HisK_dim/P_sf"/>
</dbReference>
<feature type="domain" description="Histidine kinase" evidence="17">
    <location>
        <begin position="291"/>
        <end position="512"/>
    </location>
</feature>
<dbReference type="Gene3D" id="3.40.50.2300">
    <property type="match status" value="2"/>
</dbReference>
<evidence type="ECO:0000259" key="18">
    <source>
        <dbReference type="PROSITE" id="PS50110"/>
    </source>
</evidence>
<comment type="catalytic activity">
    <reaction evidence="1">
        <text>ATP + protein L-histidine = ADP + protein N-phospho-L-histidine.</text>
        <dbReference type="EC" id="2.7.13.3"/>
    </reaction>
</comment>
<evidence type="ECO:0000256" key="3">
    <source>
        <dbReference type="ARBA" id="ARBA00012438"/>
    </source>
</evidence>
<evidence type="ECO:0000256" key="8">
    <source>
        <dbReference type="ARBA" id="ARBA00022741"/>
    </source>
</evidence>
<dbReference type="PANTHER" id="PTHR45339:SF1">
    <property type="entry name" value="HYBRID SIGNAL TRANSDUCTION HISTIDINE KINASE J"/>
    <property type="match status" value="1"/>
</dbReference>
<dbReference type="PROSITE" id="PS50110">
    <property type="entry name" value="RESPONSE_REGULATORY"/>
    <property type="match status" value="2"/>
</dbReference>
<dbReference type="CDD" id="cd06225">
    <property type="entry name" value="HAMP"/>
    <property type="match status" value="1"/>
</dbReference>
<dbReference type="InterPro" id="IPR003594">
    <property type="entry name" value="HATPase_dom"/>
</dbReference>
<dbReference type="Pfam" id="PF00072">
    <property type="entry name" value="Response_reg"/>
    <property type="match status" value="2"/>
</dbReference>
<dbReference type="Pfam" id="PF00512">
    <property type="entry name" value="HisKA"/>
    <property type="match status" value="1"/>
</dbReference>
<dbReference type="SMART" id="SM00387">
    <property type="entry name" value="HATPase_c"/>
    <property type="match status" value="1"/>
</dbReference>
<organism evidence="21 22">
    <name type="scientific">Shewanella eurypsychrophilus</name>
    <dbReference type="NCBI Taxonomy" id="2593656"/>
    <lineage>
        <taxon>Bacteria</taxon>
        <taxon>Pseudomonadati</taxon>
        <taxon>Pseudomonadota</taxon>
        <taxon>Gammaproteobacteria</taxon>
        <taxon>Alteromonadales</taxon>
        <taxon>Shewanellaceae</taxon>
        <taxon>Shewanella</taxon>
    </lineage>
</organism>
<feature type="modified residue" description="4-aspartylphosphate" evidence="15">
    <location>
        <position position="579"/>
    </location>
</feature>
<dbReference type="InterPro" id="IPR007891">
    <property type="entry name" value="CHASE3"/>
</dbReference>
<name>A0ABX6V9Y1_9GAMM</name>
<dbReference type="InterPro" id="IPR001789">
    <property type="entry name" value="Sig_transdc_resp-reg_receiver"/>
</dbReference>
<feature type="domain" description="HPt" evidence="20">
    <location>
        <begin position="822"/>
        <end position="920"/>
    </location>
</feature>
<evidence type="ECO:0000256" key="10">
    <source>
        <dbReference type="ARBA" id="ARBA00022840"/>
    </source>
</evidence>
<evidence type="ECO:0000313" key="21">
    <source>
        <dbReference type="EMBL" id="QPG59494.1"/>
    </source>
</evidence>
<dbReference type="Pfam" id="PF05227">
    <property type="entry name" value="CHASE3"/>
    <property type="match status" value="1"/>
</dbReference>
<dbReference type="SUPFAM" id="SSF52172">
    <property type="entry name" value="CheY-like"/>
    <property type="match status" value="2"/>
</dbReference>
<evidence type="ECO:0000256" key="1">
    <source>
        <dbReference type="ARBA" id="ARBA00000085"/>
    </source>
</evidence>
<sequence length="936" mass="104252">MSKWFKWFKWNVGKKIGLGFALSLIFIVIIAVTSYQSTLKLVETSQWKTHTHQVLKALKDVISSMQDAETGQRGYLITGEERYLEPYYLAQQNIDRDFKTLFKLTQDNPSQQTRLKILEPLIHGPNGKFTELKQTIDIRRNQGFEPALAIVLSDKGKLIMDEIRSQIDEMTLVEEQLLVQRTNDAISTVENTKIAMTSVSLLALVMLTFVGFVITRNIAAPLEKISKVAKRITQGDLLAKIEINARADEVGILARSLSTMTHSLAKNTSLLKEALSEAENANQTKSEFLANMSHEIRTPMNGILGMLKLLQHTVLSKRQNDYTLKAQTATVSLLSIINDILDFSKIEAGKMTIENGRFELEDIMGELSVILSTNLQEKSIELLYNIDPNIPTSLIGDSLRIKQVLLNLAGNALKFTTKGEIILTVRILSQSEDLFDIEFSISDTGEGIAANKLEHIFTDFSQAESSTSRRFGGTGLGLSICTHLIELMGSKLQVQSELGQGSRFYFSLQMKQGDSLAQTTGSPQSISVLVVDDCAMVRDVLQTMAQSNGWHCDCVSSGEEALARLEQDDYPDYQVVLMDWKMPGIDGMETTRRIRQFTDLQGCTPVVIMVTAHGREMLEGSNEDRNLLDGFLIKPITNSMLQQSVKEALDYEANTSSQMINGSHRLQGLHLLVVEDNLLNQQVALELLESNGAKVTLASGGVEGKMLALAADEPFDAILMDMQMPDIDGLEATRQIRRHDRMLSVPIIAMTANAMQSDKDACLEVGMVDHISKPIELENMLMTIQRHTKSNFTNIEILPNTQVNDTQHILDAKQAINRLNGERQLYIKLISVFRDDSQKQLQGIKLGFQENNIKVAANSLHTLKGLAGTMGAIELQAITTQIEVNVKQLITDKDTPTDSIRWISSIENALEQVFTQLDIEFPNTENKTVKALSVAQ</sequence>
<dbReference type="CDD" id="cd17546">
    <property type="entry name" value="REC_hyHK_CKI1_RcsC-like"/>
    <property type="match status" value="2"/>
</dbReference>
<evidence type="ECO:0000256" key="16">
    <source>
        <dbReference type="SAM" id="Phobius"/>
    </source>
</evidence>
<dbReference type="EC" id="2.7.13.3" evidence="3"/>
<dbReference type="PROSITE" id="PS50885">
    <property type="entry name" value="HAMP"/>
    <property type="match status" value="1"/>
</dbReference>
<evidence type="ECO:0000259" key="20">
    <source>
        <dbReference type="PROSITE" id="PS50894"/>
    </source>
</evidence>
<dbReference type="CDD" id="cd19410">
    <property type="entry name" value="HK9-like_sensor"/>
    <property type="match status" value="1"/>
</dbReference>
<feature type="modified residue" description="Phosphohistidine" evidence="14">
    <location>
        <position position="861"/>
    </location>
</feature>
<keyword evidence="13 16" id="KW-0472">Membrane</keyword>
<keyword evidence="9" id="KW-0418">Kinase</keyword>
<dbReference type="Pfam" id="PF02518">
    <property type="entry name" value="HATPase_c"/>
    <property type="match status" value="1"/>
</dbReference>
<evidence type="ECO:0000256" key="11">
    <source>
        <dbReference type="ARBA" id="ARBA00022989"/>
    </source>
</evidence>
<protein>
    <recommendedName>
        <fullName evidence="3">histidine kinase</fullName>
        <ecNumber evidence="3">2.7.13.3</ecNumber>
    </recommendedName>
</protein>
<proteinExistence type="predicted"/>
<dbReference type="CDD" id="cd00082">
    <property type="entry name" value="HisKA"/>
    <property type="match status" value="1"/>
</dbReference>
<keyword evidence="4" id="KW-1003">Cell membrane</keyword>
<keyword evidence="8" id="KW-0547">Nucleotide-binding</keyword>